<comment type="caution">
    <text evidence="12">The sequence shown here is derived from an EMBL/GenBank/DDBJ whole genome shotgun (WGS) entry which is preliminary data.</text>
</comment>
<keyword evidence="2 9" id="KW-0813">Transport</keyword>
<dbReference type="GO" id="GO:0009279">
    <property type="term" value="C:cell outer membrane"/>
    <property type="evidence" value="ECO:0007669"/>
    <property type="project" value="UniProtKB-SubCell"/>
</dbReference>
<dbReference type="PANTHER" id="PTHR30069:SF29">
    <property type="entry name" value="HEMOGLOBIN AND HEMOGLOBIN-HAPTOGLOBIN-BINDING PROTEIN 1-RELATED"/>
    <property type="match status" value="1"/>
</dbReference>
<dbReference type="InterPro" id="IPR037066">
    <property type="entry name" value="Plug_dom_sf"/>
</dbReference>
<keyword evidence="8 9" id="KW-0998">Cell outer membrane</keyword>
<dbReference type="PANTHER" id="PTHR30069">
    <property type="entry name" value="TONB-DEPENDENT OUTER MEMBRANE RECEPTOR"/>
    <property type="match status" value="1"/>
</dbReference>
<name>A0A176SZQ2_9FLAO</name>
<keyword evidence="7 9" id="KW-0472">Membrane</keyword>
<evidence type="ECO:0000256" key="1">
    <source>
        <dbReference type="ARBA" id="ARBA00004571"/>
    </source>
</evidence>
<feature type="domain" description="TonB-dependent receptor plug" evidence="11">
    <location>
        <begin position="49"/>
        <end position="157"/>
    </location>
</feature>
<proteinExistence type="inferred from homology"/>
<feature type="signal peptide" evidence="10">
    <location>
        <begin position="1"/>
        <end position="22"/>
    </location>
</feature>
<keyword evidence="3 9" id="KW-1134">Transmembrane beta strand</keyword>
<dbReference type="PROSITE" id="PS01156">
    <property type="entry name" value="TONB_DEPENDENT_REC_2"/>
    <property type="match status" value="1"/>
</dbReference>
<evidence type="ECO:0000256" key="4">
    <source>
        <dbReference type="ARBA" id="ARBA00022692"/>
    </source>
</evidence>
<evidence type="ECO:0000313" key="12">
    <source>
        <dbReference type="EMBL" id="OAD40755.1"/>
    </source>
</evidence>
<dbReference type="RefSeq" id="WP_068452500.1">
    <property type="nucleotide sequence ID" value="NZ_CP150660.1"/>
</dbReference>
<keyword evidence="13" id="KW-1185">Reference proteome</keyword>
<gene>
    <name evidence="12" type="ORF">LPB303_16005</name>
</gene>
<evidence type="ECO:0000256" key="10">
    <source>
        <dbReference type="SAM" id="SignalP"/>
    </source>
</evidence>
<evidence type="ECO:0000256" key="6">
    <source>
        <dbReference type="ARBA" id="ARBA00023077"/>
    </source>
</evidence>
<evidence type="ECO:0000256" key="8">
    <source>
        <dbReference type="ARBA" id="ARBA00023237"/>
    </source>
</evidence>
<keyword evidence="4 9" id="KW-0812">Transmembrane</keyword>
<evidence type="ECO:0000256" key="3">
    <source>
        <dbReference type="ARBA" id="ARBA00022452"/>
    </source>
</evidence>
<reference evidence="12 13" key="1">
    <citation type="submission" date="2016-02" db="EMBL/GenBank/DDBJ databases">
        <title>Draft genome sequence of Polaribacter atrinae KACC17473.</title>
        <authorList>
            <person name="Shin S.-K."/>
            <person name="Yi H."/>
        </authorList>
    </citation>
    <scope>NUCLEOTIDE SEQUENCE [LARGE SCALE GENOMIC DNA]</scope>
    <source>
        <strain evidence="12 13">KACC 17473</strain>
    </source>
</reference>
<protein>
    <recommendedName>
        <fullName evidence="11">TonB-dependent receptor plug domain-containing protein</fullName>
    </recommendedName>
</protein>
<dbReference type="GO" id="GO:0044718">
    <property type="term" value="P:siderophore transmembrane transport"/>
    <property type="evidence" value="ECO:0007669"/>
    <property type="project" value="TreeGrafter"/>
</dbReference>
<dbReference type="STRING" id="1333662.LPB303_16005"/>
<dbReference type="GO" id="GO:0015344">
    <property type="term" value="F:siderophore uptake transmembrane transporter activity"/>
    <property type="evidence" value="ECO:0007669"/>
    <property type="project" value="TreeGrafter"/>
</dbReference>
<dbReference type="EMBL" id="LVWE01000085">
    <property type="protein sequence ID" value="OAD40755.1"/>
    <property type="molecule type" value="Genomic_DNA"/>
</dbReference>
<evidence type="ECO:0000256" key="2">
    <source>
        <dbReference type="ARBA" id="ARBA00022448"/>
    </source>
</evidence>
<dbReference type="Gene3D" id="2.40.170.20">
    <property type="entry name" value="TonB-dependent receptor, beta-barrel domain"/>
    <property type="match status" value="1"/>
</dbReference>
<accession>A0A176SZQ2</accession>
<organism evidence="12 13">
    <name type="scientific">Polaribacter atrinae</name>
    <dbReference type="NCBI Taxonomy" id="1333662"/>
    <lineage>
        <taxon>Bacteria</taxon>
        <taxon>Pseudomonadati</taxon>
        <taxon>Bacteroidota</taxon>
        <taxon>Flavobacteriia</taxon>
        <taxon>Flavobacteriales</taxon>
        <taxon>Flavobacteriaceae</taxon>
    </lineage>
</organism>
<sequence length="649" mass="71559">MKKQLLIVGVLACSFASTNLFAQKKELQKEKVETLDEVVVTATKFNLKKENTGKVIQKITQKELQQNAGKNVIEILNNVVGIDVRGVNSNASEPRSINIRGGRNRQVLVLIDGVPVTDQSAINQQFDLRLLAVSQIESIEILKGASSTLYGSGAATAVINVVLKKASEDKISGSFETSFGTNNTANVTGSGFSDNNQNVSLNGTLGKLNFLGSFSITGTDGMSAAKSNTNAVYENDSFYSKNALVKLGYAVNDKLSIETFLNYDNFDYDFDTGAFSDSDVNTGDQEQFRVGLKPKYTYNKGEVYLLASANVVERNLKQFNSYGGTLDSYEFVGRSVNLDLVNRYDFKDAKIQLITGLNYQIHSNNTVTPFAEIKKGIANFNTVDPYASVVYISDFGLSANVGGRLNIHNVYGNHAVYDGNLAYLAFKNESASLKLLTSYSTAFITPSLYQLYDGFYGNLDLKPESNETFEAGFEVNYRDFIQFDAVYFNRVEEDAIIYDNATSKYGNGSSDANGFEVNTHITPVDFLTINASYTYVDKDKTEDFNDYIPANKFVAGLDFNVLKNAFLNITYKNVGDRSIYDRYGSFGTAGEDVSLASYQVLDFAANYKLLEDTVTLFGGVSNILNEDYDDILGFSTRGRNVKLGVRLQF</sequence>
<evidence type="ECO:0000259" key="11">
    <source>
        <dbReference type="Pfam" id="PF07715"/>
    </source>
</evidence>
<dbReference type="InterPro" id="IPR010917">
    <property type="entry name" value="TonB_rcpt_CS"/>
</dbReference>
<comment type="subcellular location">
    <subcellularLocation>
        <location evidence="1 9">Cell outer membrane</location>
        <topology evidence="1 9">Multi-pass membrane protein</topology>
    </subcellularLocation>
</comment>
<evidence type="ECO:0000256" key="9">
    <source>
        <dbReference type="PROSITE-ProRule" id="PRU01360"/>
    </source>
</evidence>
<dbReference type="AlphaFoldDB" id="A0A176SZQ2"/>
<evidence type="ECO:0000256" key="7">
    <source>
        <dbReference type="ARBA" id="ARBA00023136"/>
    </source>
</evidence>
<dbReference type="SUPFAM" id="SSF56935">
    <property type="entry name" value="Porins"/>
    <property type="match status" value="1"/>
</dbReference>
<comment type="similarity">
    <text evidence="9">Belongs to the TonB-dependent receptor family.</text>
</comment>
<feature type="chain" id="PRO_5008049651" description="TonB-dependent receptor plug domain-containing protein" evidence="10">
    <location>
        <begin position="23"/>
        <end position="649"/>
    </location>
</feature>
<dbReference type="InterPro" id="IPR036942">
    <property type="entry name" value="Beta-barrel_TonB_sf"/>
</dbReference>
<evidence type="ECO:0000313" key="13">
    <source>
        <dbReference type="Proteomes" id="UP000076923"/>
    </source>
</evidence>
<dbReference type="OrthoDB" id="9758472at2"/>
<dbReference type="Gene3D" id="2.170.130.10">
    <property type="entry name" value="TonB-dependent receptor, plug domain"/>
    <property type="match status" value="1"/>
</dbReference>
<dbReference type="InterPro" id="IPR012910">
    <property type="entry name" value="Plug_dom"/>
</dbReference>
<keyword evidence="6" id="KW-0798">TonB box</keyword>
<evidence type="ECO:0000256" key="5">
    <source>
        <dbReference type="ARBA" id="ARBA00022729"/>
    </source>
</evidence>
<dbReference type="PROSITE" id="PS52016">
    <property type="entry name" value="TONB_DEPENDENT_REC_3"/>
    <property type="match status" value="1"/>
</dbReference>
<dbReference type="Proteomes" id="UP000076923">
    <property type="component" value="Unassembled WGS sequence"/>
</dbReference>
<dbReference type="Pfam" id="PF07715">
    <property type="entry name" value="Plug"/>
    <property type="match status" value="1"/>
</dbReference>
<keyword evidence="5 10" id="KW-0732">Signal</keyword>
<dbReference type="InterPro" id="IPR039426">
    <property type="entry name" value="TonB-dep_rcpt-like"/>
</dbReference>